<dbReference type="Proteomes" id="UP001165082">
    <property type="component" value="Unassembled WGS sequence"/>
</dbReference>
<reference evidence="5" key="1">
    <citation type="submission" date="2022-07" db="EMBL/GenBank/DDBJ databases">
        <title>Genome analysis of Parmales, a sister group of diatoms, reveals the evolutionary specialization of diatoms from phago-mixotrophs to photoautotrophs.</title>
        <authorList>
            <person name="Ban H."/>
            <person name="Sato S."/>
            <person name="Yoshikawa S."/>
            <person name="Kazumasa Y."/>
            <person name="Nakamura Y."/>
            <person name="Ichinomiya M."/>
            <person name="Saitoh K."/>
            <person name="Sato N."/>
            <person name="Blanc-Mathieu R."/>
            <person name="Endo H."/>
            <person name="Kuwata A."/>
            <person name="Ogata H."/>
        </authorList>
    </citation>
    <scope>NUCLEOTIDE SEQUENCE</scope>
</reference>
<dbReference type="PANTHER" id="PTHR12029:SF11">
    <property type="entry name" value="METHYLTRANSFERASE TARBP1-RELATED"/>
    <property type="match status" value="1"/>
</dbReference>
<dbReference type="InterPro" id="IPR029028">
    <property type="entry name" value="Alpha/beta_knot_MTases"/>
</dbReference>
<feature type="domain" description="tRNA/rRNA methyltransferase SpoU type" evidence="4">
    <location>
        <begin position="989"/>
        <end position="1130"/>
    </location>
</feature>
<dbReference type="GO" id="GO:0030488">
    <property type="term" value="P:tRNA methylation"/>
    <property type="evidence" value="ECO:0007669"/>
    <property type="project" value="InterPro"/>
</dbReference>
<feature type="compositionally biased region" description="Basic residues" evidence="3">
    <location>
        <begin position="12"/>
        <end position="24"/>
    </location>
</feature>
<feature type="region of interest" description="Disordered" evidence="3">
    <location>
        <begin position="1"/>
        <end position="31"/>
    </location>
</feature>
<organism evidence="5 6">
    <name type="scientific">Triparma retinervis</name>
    <dbReference type="NCBI Taxonomy" id="2557542"/>
    <lineage>
        <taxon>Eukaryota</taxon>
        <taxon>Sar</taxon>
        <taxon>Stramenopiles</taxon>
        <taxon>Ochrophyta</taxon>
        <taxon>Bolidophyceae</taxon>
        <taxon>Parmales</taxon>
        <taxon>Triparmaceae</taxon>
        <taxon>Triparma</taxon>
    </lineage>
</organism>
<evidence type="ECO:0000256" key="1">
    <source>
        <dbReference type="ARBA" id="ARBA00022603"/>
    </source>
</evidence>
<dbReference type="InterPro" id="IPR044748">
    <property type="entry name" value="Trm3/TARBP1_C"/>
</dbReference>
<accession>A0A9W7CE72</accession>
<dbReference type="AlphaFoldDB" id="A0A9W7CE72"/>
<feature type="compositionally biased region" description="Acidic residues" evidence="3">
    <location>
        <begin position="940"/>
        <end position="950"/>
    </location>
</feature>
<dbReference type="InterPro" id="IPR045330">
    <property type="entry name" value="TRM3/TARBP1"/>
</dbReference>
<dbReference type="SUPFAM" id="SSF75217">
    <property type="entry name" value="alpha/beta knot"/>
    <property type="match status" value="1"/>
</dbReference>
<evidence type="ECO:0000256" key="3">
    <source>
        <dbReference type="SAM" id="MobiDB-lite"/>
    </source>
</evidence>
<dbReference type="InterPro" id="IPR029026">
    <property type="entry name" value="tRNA_m1G_MTases_N"/>
</dbReference>
<keyword evidence="1" id="KW-0489">Methyltransferase</keyword>
<dbReference type="CDD" id="cd18091">
    <property type="entry name" value="SpoU-like_TRM3-like"/>
    <property type="match status" value="1"/>
</dbReference>
<dbReference type="Gene3D" id="3.40.1280.10">
    <property type="match status" value="1"/>
</dbReference>
<feature type="region of interest" description="Disordered" evidence="3">
    <location>
        <begin position="924"/>
        <end position="952"/>
    </location>
</feature>
<sequence>MGEWWDANVGGGKKKGKKGKKGKHGSADTPDDALGSWSGEFVKNAMLTSLDSCGGHLNKIYTANNRSLDLQVVARAWLSKYFCEVGDVDLFLDSEWGDSLQISTLEDLLAGLAGVEGEVTCEMKSLVGMISTLKTVTWVEPRGTREKLYEHTAGFLGKLKVGGIKAAEDVLFVLSYFPAFDSYHSNPSSGDGSDAVASYSPPPYAASLSKFVANLPNGFALQAPAVLNTMFIEGLLQYGGHAGAMDSASTSRAICLLAACTGGGSCLWPGIMKAMGRNMRMYGDRGNVERAAGVVADGVRHLVLGGAGNGEVLVDKKGNIARPPQEIEEVLAEVGGFLKGKVRGEVYTVEKDKLRGTTQHVKGGVEVWAGQIEAIGKGFGNSLKWVQEIEEMGQKGWEGVKVGGDGIEIVGFLNQILISLRTLPPPSKMLPLFLIALNQTYKNAESARSSSEEQFARSTFMKAKWGILRFLAERGAIDAGGVEVAESVFEAVSRCVPSVLSDVFAVGFHACLVLVNSGGSDMQRLITSMWGFVEESEKGSEKQRMCAAICRLAFTADTVSREEAHEPLLGLAQDIMGEKRKRMPLMGRACAVYVVNALKGGTDEAKVRWREWALELALHKEEKKSQTEKFEAETYEVEGFGEYVPETSMSRAIGLSYLDWLGKEAVEGRVGPTVRKEVGEWMLLTMLSTSAELEGEELAMIGTKPYCRQLRSWQACCMLAGFVGDEETAARACSLLWRSIRVNTHGSIRHYIEVFAIKMLRRFPAATSGGLMGCLRRVDMGAQVTSSLLVVAGFGMLGGGGTKGVVRGFLKVEEVMAAVCPWLGSTQGFSRGIAQLVCWHCLREMDLEGNDYLRRLFLYLDENKEMKRLRGKTAKFFDSMDVERISGLEGILGVEYDDEENPMPKSVIEGLKDTMVEIFSEAHPSDRAPGYASSGVGEDGGSESSDDVEGGDTVQRKIMPFDILSLSDMRSVKSRSVNAAGRELSSVKICASLIDKPPNLGGLARTCEIFGVGSLIMPDLRISKMDNFRSTSVSAERWVKLEECKEKDLGSYLSHHRSLGYSIIAVEQCSTSVPLQSFTFPPHGKVIILLGDEKRGVPVELLNSVDGEVEIPQRGVTRSLNVHVCGAVVVWECLKQLGLL</sequence>
<keyword evidence="6" id="KW-1185">Reference proteome</keyword>
<dbReference type="EMBL" id="BRXZ01000063">
    <property type="protein sequence ID" value="GMI04138.1"/>
    <property type="molecule type" value="Genomic_DNA"/>
</dbReference>
<evidence type="ECO:0000256" key="2">
    <source>
        <dbReference type="ARBA" id="ARBA00022679"/>
    </source>
</evidence>
<dbReference type="GO" id="GO:0016423">
    <property type="term" value="F:tRNA (guanine) methyltransferase activity"/>
    <property type="evidence" value="ECO:0007669"/>
    <property type="project" value="InterPro"/>
</dbReference>
<dbReference type="InterPro" id="IPR001537">
    <property type="entry name" value="SpoU_MeTrfase"/>
</dbReference>
<name>A0A9W7CE72_9STRA</name>
<evidence type="ECO:0000259" key="4">
    <source>
        <dbReference type="Pfam" id="PF00588"/>
    </source>
</evidence>
<dbReference type="Pfam" id="PF00588">
    <property type="entry name" value="SpoU_methylase"/>
    <property type="match status" value="1"/>
</dbReference>
<dbReference type="GO" id="GO:0003723">
    <property type="term" value="F:RNA binding"/>
    <property type="evidence" value="ECO:0007669"/>
    <property type="project" value="InterPro"/>
</dbReference>
<dbReference type="OrthoDB" id="241340at2759"/>
<protein>
    <recommendedName>
        <fullName evidence="4">tRNA/rRNA methyltransferase SpoU type domain-containing protein</fullName>
    </recommendedName>
</protein>
<proteinExistence type="predicted"/>
<keyword evidence="2" id="KW-0808">Transferase</keyword>
<gene>
    <name evidence="5" type="ORF">TrRE_jg1340</name>
</gene>
<evidence type="ECO:0000313" key="6">
    <source>
        <dbReference type="Proteomes" id="UP001165082"/>
    </source>
</evidence>
<comment type="caution">
    <text evidence="5">The sequence shown here is derived from an EMBL/GenBank/DDBJ whole genome shotgun (WGS) entry which is preliminary data.</text>
</comment>
<dbReference type="PANTHER" id="PTHR12029">
    <property type="entry name" value="RNA METHYLTRANSFERASE"/>
    <property type="match status" value="1"/>
</dbReference>
<evidence type="ECO:0000313" key="5">
    <source>
        <dbReference type="EMBL" id="GMI04138.1"/>
    </source>
</evidence>